<reference evidence="2 3" key="1">
    <citation type="submission" date="2024-03" db="EMBL/GenBank/DDBJ databases">
        <title>A high-quality draft genome sequence of Diaporthe vaccinii, a causative agent of upright dieback and viscid rot disease in cranberry plants.</title>
        <authorList>
            <person name="Sarrasin M."/>
            <person name="Lang B.F."/>
            <person name="Burger G."/>
        </authorList>
    </citation>
    <scope>NUCLEOTIDE SEQUENCE [LARGE SCALE GENOMIC DNA]</scope>
    <source>
        <strain evidence="2 3">IS7</strain>
    </source>
</reference>
<protein>
    <submittedName>
        <fullName evidence="2">Uncharacterized protein</fullName>
    </submittedName>
</protein>
<proteinExistence type="predicted"/>
<dbReference type="EMBL" id="JBAWTH010000026">
    <property type="protein sequence ID" value="KAL2286032.1"/>
    <property type="molecule type" value="Genomic_DNA"/>
</dbReference>
<dbReference type="Pfam" id="PF11374">
    <property type="entry name" value="DUF3176"/>
    <property type="match status" value="1"/>
</dbReference>
<keyword evidence="1" id="KW-1133">Transmembrane helix</keyword>
<name>A0ABR4EUD3_9PEZI</name>
<sequence length="649" mass="72332">MTFAWFPETSGIFASTSLLIALVVILAAYDGKAVFEWKGVTLNAVLSVISTASKASLLYSISELISQWKWIVFTSTRRPLIDFETNDAASRGPWGSLELMWKCKSLGYLRLGTLVVLLSIAADPLTQQLIQYKQSMVYAKDVNTTVNRAGRFAKGKEVHSGECSGFILSEVNRQLPQMPEDVKLTLQDKDLPLQDSFMVDADLSIQSAILYGLEQPMQNVAQQATFSCPTGNCSWPSFESLAVCNRCTDLRSSLNRITTHGSGPWVSRNSVNGNIVINNNSTVFRLPNGHYLENVNSWKYGMNSAHFDMQHGMMMTTLGTANTSETISTKDIDTLIWSMSMIRVEPDLTNSSEVWPNLLLSAMECALFYCANNYETTVSNGALRETSRQVADFTREETSWQPNVYDPGSLRPLMNSIAFQDNISIVRTDLLLLSPVTGNRFNISQAAVDSISHYYQSTFASELYFSRYSDSKFNGYYKNSSQIQFKPVTIQALFSSKDLDATFTALAVSMSNAIRTGADEVFDGLSISVTGLKGDTITCYRIVWPWISLYCFIVIVSIVFLGVTIWENQRDGRRVPLWRSSGLAIASRREGVTDVLSGMQTLEEMWQKARASRVTFFDKDDASSFSLEHLDFDPLEAAFEPPNTADATE</sequence>
<organism evidence="2 3">
    <name type="scientific">Diaporthe vaccinii</name>
    <dbReference type="NCBI Taxonomy" id="105482"/>
    <lineage>
        <taxon>Eukaryota</taxon>
        <taxon>Fungi</taxon>
        <taxon>Dikarya</taxon>
        <taxon>Ascomycota</taxon>
        <taxon>Pezizomycotina</taxon>
        <taxon>Sordariomycetes</taxon>
        <taxon>Sordariomycetidae</taxon>
        <taxon>Diaporthales</taxon>
        <taxon>Diaporthaceae</taxon>
        <taxon>Diaporthe</taxon>
        <taxon>Diaporthe eres species complex</taxon>
    </lineage>
</organism>
<dbReference type="PANTHER" id="PTHR35394">
    <property type="entry name" value="DUF3176 DOMAIN-CONTAINING PROTEIN"/>
    <property type="match status" value="1"/>
</dbReference>
<evidence type="ECO:0000256" key="1">
    <source>
        <dbReference type="SAM" id="Phobius"/>
    </source>
</evidence>
<keyword evidence="1" id="KW-0812">Transmembrane</keyword>
<dbReference type="InterPro" id="IPR021514">
    <property type="entry name" value="DUF3176"/>
</dbReference>
<evidence type="ECO:0000313" key="3">
    <source>
        <dbReference type="Proteomes" id="UP001600888"/>
    </source>
</evidence>
<feature type="transmembrane region" description="Helical" evidence="1">
    <location>
        <begin position="543"/>
        <end position="566"/>
    </location>
</feature>
<comment type="caution">
    <text evidence="2">The sequence shown here is derived from an EMBL/GenBank/DDBJ whole genome shotgun (WGS) entry which is preliminary data.</text>
</comment>
<keyword evidence="1" id="KW-0472">Membrane</keyword>
<keyword evidence="3" id="KW-1185">Reference proteome</keyword>
<dbReference type="Proteomes" id="UP001600888">
    <property type="component" value="Unassembled WGS sequence"/>
</dbReference>
<gene>
    <name evidence="2" type="ORF">FJTKL_07276</name>
</gene>
<dbReference type="PANTHER" id="PTHR35394:SF5">
    <property type="entry name" value="DUF3176 DOMAIN-CONTAINING PROTEIN"/>
    <property type="match status" value="1"/>
</dbReference>
<accession>A0ABR4EUD3</accession>
<feature type="transmembrane region" description="Helical" evidence="1">
    <location>
        <begin position="12"/>
        <end position="29"/>
    </location>
</feature>
<evidence type="ECO:0000313" key="2">
    <source>
        <dbReference type="EMBL" id="KAL2286032.1"/>
    </source>
</evidence>